<evidence type="ECO:0008006" key="3">
    <source>
        <dbReference type="Google" id="ProtNLM"/>
    </source>
</evidence>
<evidence type="ECO:0000313" key="1">
    <source>
        <dbReference type="EMBL" id="EET02352.1"/>
    </source>
</evidence>
<dbReference type="EMBL" id="ACGJ01000532">
    <property type="protein sequence ID" value="EET02352.1"/>
    <property type="molecule type" value="Genomic_DNA"/>
</dbReference>
<dbReference type="SUPFAM" id="SSF47473">
    <property type="entry name" value="EF-hand"/>
    <property type="match status" value="1"/>
</dbReference>
<reference evidence="1 2" key="1">
    <citation type="journal article" date="2009" name="PLoS Pathog.">
        <title>Draft genome sequencing of giardia intestinalis assemblage B isolate GS: is human giardiasis caused by two different species?</title>
        <authorList>
            <person name="Franzen O."/>
            <person name="Jerlstrom-Hultqvist J."/>
            <person name="Castro E."/>
            <person name="Sherwood E."/>
            <person name="Ankarklev J."/>
            <person name="Reiner D.S."/>
            <person name="Palm D."/>
            <person name="Andersson J.O."/>
            <person name="Andersson B."/>
            <person name="Svard S.G."/>
        </authorList>
    </citation>
    <scope>NUCLEOTIDE SEQUENCE [LARGE SCALE GENOMIC DNA]</scope>
    <source>
        <strain evidence="2">ATCC 50581 / GS clone H7</strain>
    </source>
</reference>
<dbReference type="Gene3D" id="1.10.238.10">
    <property type="entry name" value="EF-hand"/>
    <property type="match status" value="1"/>
</dbReference>
<dbReference type="AlphaFoldDB" id="C6LNT6"/>
<sequence>MKEELEDRWKRCEAILESYLQEDEYFLTLEEVRTALLHSGLAVSEDSLNDVLLALHVQPGRRYTVYDVERAALLLSTVHQDDDIFTILVGTLDPESTGAIHINQLKCLLGKFGASVADAEWRRFQNTYASDGSGKFTYKQLRNILKRCEDSKNHESGRDERYSTTERS</sequence>
<dbReference type="OrthoDB" id="10254634at2759"/>
<dbReference type="Proteomes" id="UP000002488">
    <property type="component" value="Unassembled WGS sequence"/>
</dbReference>
<dbReference type="OMA" id="EWSRCEE"/>
<protein>
    <recommendedName>
        <fullName evidence="3">EF-hand domain-containing protein</fullName>
    </recommendedName>
</protein>
<comment type="caution">
    <text evidence="1">The sequence shown here is derived from an EMBL/GenBank/DDBJ whole genome shotgun (WGS) entry which is preliminary data.</text>
</comment>
<dbReference type="VEuPathDB" id="GiardiaDB:GL50581_393"/>
<organism evidence="1 2">
    <name type="scientific">Giardia intestinalis (strain ATCC 50581 / GS clone H7)</name>
    <name type="common">Giardia lamblia</name>
    <dbReference type="NCBI Taxonomy" id="598745"/>
    <lineage>
        <taxon>Eukaryota</taxon>
        <taxon>Metamonada</taxon>
        <taxon>Diplomonadida</taxon>
        <taxon>Hexamitidae</taxon>
        <taxon>Giardiinae</taxon>
        <taxon>Giardia</taxon>
    </lineage>
</organism>
<accession>C6LNT6</accession>
<name>C6LNT6_GIAIB</name>
<dbReference type="InterPro" id="IPR011992">
    <property type="entry name" value="EF-hand-dom_pair"/>
</dbReference>
<gene>
    <name evidence="1" type="ORF">GL50581_393</name>
</gene>
<proteinExistence type="predicted"/>
<evidence type="ECO:0000313" key="2">
    <source>
        <dbReference type="Proteomes" id="UP000002488"/>
    </source>
</evidence>